<organism evidence="1 2">
    <name type="scientific">Nonomuraea guangzhouensis</name>
    <dbReference type="NCBI Taxonomy" id="1291555"/>
    <lineage>
        <taxon>Bacteria</taxon>
        <taxon>Bacillati</taxon>
        <taxon>Actinomycetota</taxon>
        <taxon>Actinomycetes</taxon>
        <taxon>Streptosporangiales</taxon>
        <taxon>Streptosporangiaceae</taxon>
        <taxon>Nonomuraea</taxon>
    </lineage>
</organism>
<keyword evidence="2" id="KW-1185">Reference proteome</keyword>
<dbReference type="EMBL" id="JBHUCM010000027">
    <property type="protein sequence ID" value="MFD1541490.1"/>
    <property type="molecule type" value="Genomic_DNA"/>
</dbReference>
<accession>A0ABW4GF97</accession>
<evidence type="ECO:0000313" key="1">
    <source>
        <dbReference type="EMBL" id="MFD1541490.1"/>
    </source>
</evidence>
<dbReference type="RefSeq" id="WP_219537553.1">
    <property type="nucleotide sequence ID" value="NZ_JAHKRM010000038.1"/>
</dbReference>
<dbReference type="Pfam" id="PF00702">
    <property type="entry name" value="Hydrolase"/>
    <property type="match status" value="1"/>
</dbReference>
<dbReference type="SFLD" id="SFLDG01129">
    <property type="entry name" value="C1.5:_HAD__Beta-PGM__Phosphata"/>
    <property type="match status" value="1"/>
</dbReference>
<dbReference type="CDD" id="cd07505">
    <property type="entry name" value="HAD_BPGM-like"/>
    <property type="match status" value="1"/>
</dbReference>
<dbReference type="NCBIfam" id="TIGR01549">
    <property type="entry name" value="HAD-SF-IA-v1"/>
    <property type="match status" value="1"/>
</dbReference>
<reference evidence="2" key="1">
    <citation type="journal article" date="2019" name="Int. J. Syst. Evol. Microbiol.">
        <title>The Global Catalogue of Microorganisms (GCM) 10K type strain sequencing project: providing services to taxonomists for standard genome sequencing and annotation.</title>
        <authorList>
            <consortium name="The Broad Institute Genomics Platform"/>
            <consortium name="The Broad Institute Genome Sequencing Center for Infectious Disease"/>
            <person name="Wu L."/>
            <person name="Ma J."/>
        </authorList>
    </citation>
    <scope>NUCLEOTIDE SEQUENCE [LARGE SCALE GENOMIC DNA]</scope>
    <source>
        <strain evidence="2">CGMCC 1.15399</strain>
    </source>
</reference>
<evidence type="ECO:0000313" key="2">
    <source>
        <dbReference type="Proteomes" id="UP001597097"/>
    </source>
</evidence>
<name>A0ABW4GF97_9ACTN</name>
<dbReference type="InterPro" id="IPR006439">
    <property type="entry name" value="HAD-SF_hydro_IA"/>
</dbReference>
<dbReference type="PANTHER" id="PTHR18901">
    <property type="entry name" value="2-DEOXYGLUCOSE-6-PHOSPHATE PHOSPHATASE 2"/>
    <property type="match status" value="1"/>
</dbReference>
<dbReference type="SFLD" id="SFLDS00003">
    <property type="entry name" value="Haloacid_Dehalogenase"/>
    <property type="match status" value="1"/>
</dbReference>
<sequence length="216" mass="22570">MPSETSLGASSREALQAVLFDMDGTLVDTEGFWWEAATSVARSLGVELSPADTPDVLGRAAEDVAAHLLSTAEPPAATLPDTARQLIDAFAARITEQPGGVPLIPGALDLLGELHLEGIPTALVSASPRSIVQLVLPRLDHHFALIVTADDTPRGKPHPDPYLKAANRLGVDPRRCVAIEDSPTGIAAATAAGCRVMAIDTGRGLPSLHSLRAFKP</sequence>
<keyword evidence="1" id="KW-0378">Hydrolase</keyword>
<dbReference type="PANTHER" id="PTHR18901:SF38">
    <property type="entry name" value="PSEUDOURIDINE-5'-PHOSPHATASE"/>
    <property type="match status" value="1"/>
</dbReference>
<dbReference type="Proteomes" id="UP001597097">
    <property type="component" value="Unassembled WGS sequence"/>
</dbReference>
<dbReference type="NCBIfam" id="TIGR01509">
    <property type="entry name" value="HAD-SF-IA-v3"/>
    <property type="match status" value="1"/>
</dbReference>
<comment type="caution">
    <text evidence="1">The sequence shown here is derived from an EMBL/GenBank/DDBJ whole genome shotgun (WGS) entry which is preliminary data.</text>
</comment>
<gene>
    <name evidence="1" type="ORF">ACFSJ0_30850</name>
</gene>
<dbReference type="SFLD" id="SFLDG01135">
    <property type="entry name" value="C1.5.6:_HAD__Beta-PGM__Phospha"/>
    <property type="match status" value="1"/>
</dbReference>
<protein>
    <submittedName>
        <fullName evidence="1">HAD family hydrolase</fullName>
    </submittedName>
</protein>
<dbReference type="GO" id="GO:0016787">
    <property type="term" value="F:hydrolase activity"/>
    <property type="evidence" value="ECO:0007669"/>
    <property type="project" value="UniProtKB-KW"/>
</dbReference>
<proteinExistence type="predicted"/>